<gene>
    <name evidence="4" type="ORF">L0C25_08195</name>
</gene>
<keyword evidence="5" id="KW-1185">Reference proteome</keyword>
<evidence type="ECO:0000313" key="4">
    <source>
        <dbReference type="EMBL" id="UYM07044.1"/>
    </source>
</evidence>
<evidence type="ECO:0000256" key="2">
    <source>
        <dbReference type="ARBA" id="ARBA00023033"/>
    </source>
</evidence>
<keyword evidence="2 4" id="KW-0503">Monooxygenase</keyword>
<dbReference type="InterPro" id="IPR050493">
    <property type="entry name" value="FAD-dep_Monooxygenase_BioMet"/>
</dbReference>
<accession>A0AA46TKK7</accession>
<protein>
    <submittedName>
        <fullName evidence="4">FAD-dependent monooxygenase</fullName>
    </submittedName>
</protein>
<dbReference type="GO" id="GO:0071949">
    <property type="term" value="F:FAD binding"/>
    <property type="evidence" value="ECO:0007669"/>
    <property type="project" value="InterPro"/>
</dbReference>
<sequence length="353" mass="37636">MTDPRQLRIAVVGAGIGGLSVAALFGGTGGHVDVFERWPRIKAVGTGIGLWPNAVRVLDRIGVGGPLRAVAVPQPGGALRSADGRDLLTLRTTAMERGGGTGVLLISRERILNALVDAARTAGANLYLDAAPDVGRLADTYDVVVGADGISSTVRTELFGARDPRRRSGFWAVRGTDERTLTPYGEFWGARQLFGVTPIENGATNWYAAMRTDRRPTVGDLRDWYAGWPDPVGALLKSATDEAVLRHEVQHLWPVPKSFVHGNAVLVGDAAHAMPPNLGQGGAQALLDAACLVDELVGRSVPDALAEYDRRRRRTTRRYVAGSIAMANVALAGGRAARVRDRVLHMLPAPRVA</sequence>
<dbReference type="PANTHER" id="PTHR13789">
    <property type="entry name" value="MONOOXYGENASE"/>
    <property type="match status" value="1"/>
</dbReference>
<dbReference type="KEGG" id="sgrg:L0C25_08195"/>
<keyword evidence="1" id="KW-0560">Oxidoreductase</keyword>
<dbReference type="InterPro" id="IPR002938">
    <property type="entry name" value="FAD-bd"/>
</dbReference>
<dbReference type="RefSeq" id="WP_271635988.1">
    <property type="nucleotide sequence ID" value="NZ_CP094970.1"/>
</dbReference>
<evidence type="ECO:0000313" key="5">
    <source>
        <dbReference type="Proteomes" id="UP001164390"/>
    </source>
</evidence>
<organism evidence="4 5">
    <name type="scientific">Solicola gregarius</name>
    <dbReference type="NCBI Taxonomy" id="2908642"/>
    <lineage>
        <taxon>Bacteria</taxon>
        <taxon>Bacillati</taxon>
        <taxon>Actinomycetota</taxon>
        <taxon>Actinomycetes</taxon>
        <taxon>Propionibacteriales</taxon>
        <taxon>Nocardioidaceae</taxon>
        <taxon>Solicola</taxon>
    </lineage>
</organism>
<dbReference type="PANTHER" id="PTHR13789:SF309">
    <property type="entry name" value="PUTATIVE (AFU_ORTHOLOGUE AFUA_6G14510)-RELATED"/>
    <property type="match status" value="1"/>
</dbReference>
<evidence type="ECO:0000256" key="1">
    <source>
        <dbReference type="ARBA" id="ARBA00023002"/>
    </source>
</evidence>
<dbReference type="PRINTS" id="PR00420">
    <property type="entry name" value="RNGMNOXGNASE"/>
</dbReference>
<dbReference type="Proteomes" id="UP001164390">
    <property type="component" value="Chromosome"/>
</dbReference>
<proteinExistence type="predicted"/>
<evidence type="ECO:0000259" key="3">
    <source>
        <dbReference type="Pfam" id="PF01494"/>
    </source>
</evidence>
<dbReference type="SUPFAM" id="SSF51905">
    <property type="entry name" value="FAD/NAD(P)-binding domain"/>
    <property type="match status" value="1"/>
</dbReference>
<feature type="domain" description="FAD-binding" evidence="3">
    <location>
        <begin position="8"/>
        <end position="321"/>
    </location>
</feature>
<dbReference type="Gene3D" id="3.50.50.60">
    <property type="entry name" value="FAD/NAD(P)-binding domain"/>
    <property type="match status" value="1"/>
</dbReference>
<dbReference type="EMBL" id="CP094970">
    <property type="protein sequence ID" value="UYM07044.1"/>
    <property type="molecule type" value="Genomic_DNA"/>
</dbReference>
<reference evidence="4" key="1">
    <citation type="submission" date="2022-01" db="EMBL/GenBank/DDBJ databases">
        <title>Nocardioidaceae gen. sp. A5X3R13.</title>
        <authorList>
            <person name="Lopez Marin M.A."/>
            <person name="Uhlik O."/>
        </authorList>
    </citation>
    <scope>NUCLEOTIDE SEQUENCE</scope>
    <source>
        <strain evidence="4">A5X3R13</strain>
    </source>
</reference>
<dbReference type="GO" id="GO:0004497">
    <property type="term" value="F:monooxygenase activity"/>
    <property type="evidence" value="ECO:0007669"/>
    <property type="project" value="UniProtKB-KW"/>
</dbReference>
<name>A0AA46TKK7_9ACTN</name>
<dbReference type="Pfam" id="PF01494">
    <property type="entry name" value="FAD_binding_3"/>
    <property type="match status" value="1"/>
</dbReference>
<dbReference type="AlphaFoldDB" id="A0AA46TKK7"/>
<dbReference type="InterPro" id="IPR036188">
    <property type="entry name" value="FAD/NAD-bd_sf"/>
</dbReference>